<sequence>MATLHLENLYQDDVVQIELDKGNAMLQFTFLQQPTLEQFRNRYQLAFDRAGLKGIKLWLTDAQNIKVMQPENQTWLKQNMATLFDTNQLQKFAIVMAPECFVMTNPNKVYEKPATETNAPVSGKIKVHFAKDAALDWLLNE</sequence>
<dbReference type="OrthoDB" id="956031at2"/>
<gene>
    <name evidence="1" type="ORF">FOA19_09960</name>
</gene>
<organism evidence="1 2">
    <name type="scientific">Rufibacter hautae</name>
    <dbReference type="NCBI Taxonomy" id="2595005"/>
    <lineage>
        <taxon>Bacteria</taxon>
        <taxon>Pseudomonadati</taxon>
        <taxon>Bacteroidota</taxon>
        <taxon>Cytophagia</taxon>
        <taxon>Cytophagales</taxon>
        <taxon>Hymenobacteraceae</taxon>
        <taxon>Rufibacter</taxon>
    </lineage>
</organism>
<keyword evidence="2" id="KW-1185">Reference proteome</keyword>
<evidence type="ECO:0000313" key="1">
    <source>
        <dbReference type="EMBL" id="KAA3437626.1"/>
    </source>
</evidence>
<dbReference type="RefSeq" id="WP_149090689.1">
    <property type="nucleotide sequence ID" value="NZ_VKKY01000002.1"/>
</dbReference>
<accession>A0A5B6TBU9</accession>
<dbReference type="Proteomes" id="UP000324133">
    <property type="component" value="Unassembled WGS sequence"/>
</dbReference>
<reference evidence="1 2" key="1">
    <citation type="submission" date="2019-07" db="EMBL/GenBank/DDBJ databases">
        <title>Rufibacter sp. nov., isolated from lake sediment.</title>
        <authorList>
            <person name="Qu J.-H."/>
        </authorList>
    </citation>
    <scope>NUCLEOTIDE SEQUENCE [LARGE SCALE GENOMIC DNA]</scope>
    <source>
        <strain evidence="1 2">NBS58-1</strain>
    </source>
</reference>
<dbReference type="AlphaFoldDB" id="A0A5B6TBU9"/>
<evidence type="ECO:0000313" key="2">
    <source>
        <dbReference type="Proteomes" id="UP000324133"/>
    </source>
</evidence>
<proteinExistence type="predicted"/>
<dbReference type="EMBL" id="VKKY01000002">
    <property type="protein sequence ID" value="KAA3437626.1"/>
    <property type="molecule type" value="Genomic_DNA"/>
</dbReference>
<protein>
    <recommendedName>
        <fullName evidence="3">STAS/SEC14 domain-containing protein</fullName>
    </recommendedName>
</protein>
<name>A0A5B6TBU9_9BACT</name>
<comment type="caution">
    <text evidence="1">The sequence shown here is derived from an EMBL/GenBank/DDBJ whole genome shotgun (WGS) entry which is preliminary data.</text>
</comment>
<evidence type="ECO:0008006" key="3">
    <source>
        <dbReference type="Google" id="ProtNLM"/>
    </source>
</evidence>